<evidence type="ECO:0000313" key="3">
    <source>
        <dbReference type="Proteomes" id="UP000317371"/>
    </source>
</evidence>
<proteinExistence type="predicted"/>
<gene>
    <name evidence="2" type="ORF">FKZ61_22885</name>
</gene>
<dbReference type="RefSeq" id="WP_141612507.1">
    <property type="nucleotide sequence ID" value="NZ_VIGC02000051.1"/>
</dbReference>
<feature type="chain" id="PRO_5022737682" evidence="1">
    <location>
        <begin position="25"/>
        <end position="151"/>
    </location>
</feature>
<reference evidence="2 3" key="1">
    <citation type="submission" date="2019-06" db="EMBL/GenBank/DDBJ databases">
        <title>Genome sequence of Litorilinea aerophila BAA-2444.</title>
        <authorList>
            <person name="Maclea K.S."/>
            <person name="Maurais E.G."/>
            <person name="Iannazzi L.C."/>
        </authorList>
    </citation>
    <scope>NUCLEOTIDE SEQUENCE [LARGE SCALE GENOMIC DNA]</scope>
    <source>
        <strain evidence="2 3">ATCC BAA-2444</strain>
    </source>
</reference>
<keyword evidence="3" id="KW-1185">Reference proteome</keyword>
<evidence type="ECO:0000256" key="1">
    <source>
        <dbReference type="SAM" id="SignalP"/>
    </source>
</evidence>
<dbReference type="PROSITE" id="PS51257">
    <property type="entry name" value="PROKAR_LIPOPROTEIN"/>
    <property type="match status" value="1"/>
</dbReference>
<evidence type="ECO:0000313" key="2">
    <source>
        <dbReference type="EMBL" id="TQE93105.1"/>
    </source>
</evidence>
<accession>A0A540V8T2</accession>
<dbReference type="Proteomes" id="UP000317371">
    <property type="component" value="Unassembled WGS sequence"/>
</dbReference>
<dbReference type="AlphaFoldDB" id="A0A540V8T2"/>
<sequence>MQQIHRSTLIWLLAAMALSVLSLAGCGRASADMPVKVEPAYLEQSEGSEFQRVVLTERAAQRLDVQTAPVREEPINGATRKVVPYGAIIYGLHGETWVYVSPEPLTFIRAPVTVDFIEGDLAILIDGPEVGTEVAYVAVAELFGIDTGVGK</sequence>
<dbReference type="EMBL" id="VIGC01000051">
    <property type="protein sequence ID" value="TQE93105.1"/>
    <property type="molecule type" value="Genomic_DNA"/>
</dbReference>
<name>A0A540V8T2_9CHLR</name>
<dbReference type="OrthoDB" id="5503043at2"/>
<protein>
    <submittedName>
        <fullName evidence="2">Uncharacterized protein</fullName>
    </submittedName>
</protein>
<organism evidence="2 3">
    <name type="scientific">Litorilinea aerophila</name>
    <dbReference type="NCBI Taxonomy" id="1204385"/>
    <lineage>
        <taxon>Bacteria</taxon>
        <taxon>Bacillati</taxon>
        <taxon>Chloroflexota</taxon>
        <taxon>Caldilineae</taxon>
        <taxon>Caldilineales</taxon>
        <taxon>Caldilineaceae</taxon>
        <taxon>Litorilinea</taxon>
    </lineage>
</organism>
<comment type="caution">
    <text evidence="2">The sequence shown here is derived from an EMBL/GenBank/DDBJ whole genome shotgun (WGS) entry which is preliminary data.</text>
</comment>
<dbReference type="InParanoid" id="A0A540V8T2"/>
<feature type="signal peptide" evidence="1">
    <location>
        <begin position="1"/>
        <end position="24"/>
    </location>
</feature>
<keyword evidence="1" id="KW-0732">Signal</keyword>